<dbReference type="AlphaFoldDB" id="A0A1B9GWQ2"/>
<dbReference type="GO" id="GO:0051726">
    <property type="term" value="P:regulation of cell cycle"/>
    <property type="evidence" value="ECO:0007669"/>
    <property type="project" value="TreeGrafter"/>
</dbReference>
<dbReference type="GO" id="GO:0033596">
    <property type="term" value="C:TSC1-TSC2 complex"/>
    <property type="evidence" value="ECO:0007669"/>
    <property type="project" value="TreeGrafter"/>
</dbReference>
<feature type="compositionally biased region" description="Low complexity" evidence="1">
    <location>
        <begin position="1"/>
        <end position="16"/>
    </location>
</feature>
<evidence type="ECO:0000313" key="3">
    <source>
        <dbReference type="Proteomes" id="UP000092666"/>
    </source>
</evidence>
<evidence type="ECO:0000313" key="2">
    <source>
        <dbReference type="EMBL" id="OCF35470.1"/>
    </source>
</evidence>
<sequence>MDESSLRASSSDIASIPKPSVSDQSLSEALFQAWQDEDSKSVRDAILKASTSVPATPEWSETSLHWVLDEGNFDSPIRQDVADSAGRALADGIFPASDWLNPFDRDTRTLDMLKDVMERWSQLNFDAFLNVCMDRFKLAEARMSIAQLLISTVLDTPYESSDNGAMTLMGRIAGSPFIDILLRSLLLDTGNNLFSLNLRLLLSLVPYAPLAVTPKVPLMAIILGRAISWRDRPFVDSDAVVRDGVTRTFPPAPEIEWQVVSASSEFKLELPEHFKPRRIAQLFLIAMYGAWPSNVIAFVRDPMPYIRGKNVPPVYAVDWERVWQPGLLATRIEPMIREFRLHPSLVVFTSTAELADAKRWDRTDASEFIARSQALANAEQQETTAVSFLDEDEGNSIEITNQKNLPSGRLERENDLLRLEAKFTNRVRKQYLHRELKVSVAGTIPY</sequence>
<name>A0A1B9GWQ2_9TREE</name>
<dbReference type="OrthoDB" id="28737at2759"/>
<evidence type="ECO:0000256" key="1">
    <source>
        <dbReference type="SAM" id="MobiDB-lite"/>
    </source>
</evidence>
<protein>
    <submittedName>
        <fullName evidence="2">Uncharacterized protein</fullName>
    </submittedName>
</protein>
<feature type="region of interest" description="Disordered" evidence="1">
    <location>
        <begin position="1"/>
        <end position="23"/>
    </location>
</feature>
<accession>A0A1B9GWQ2</accession>
<keyword evidence="3" id="KW-1185">Reference proteome</keyword>
<organism evidence="2 3">
    <name type="scientific">Kwoniella heveanensis BCC8398</name>
    <dbReference type="NCBI Taxonomy" id="1296120"/>
    <lineage>
        <taxon>Eukaryota</taxon>
        <taxon>Fungi</taxon>
        <taxon>Dikarya</taxon>
        <taxon>Basidiomycota</taxon>
        <taxon>Agaricomycotina</taxon>
        <taxon>Tremellomycetes</taxon>
        <taxon>Tremellales</taxon>
        <taxon>Cryptococcaceae</taxon>
        <taxon>Kwoniella</taxon>
    </lineage>
</organism>
<reference evidence="2 3" key="1">
    <citation type="submission" date="2013-07" db="EMBL/GenBank/DDBJ databases">
        <title>The Genome Sequence of Cryptococcus heveanensis BCC8398.</title>
        <authorList>
            <consortium name="The Broad Institute Genome Sequencing Platform"/>
            <person name="Cuomo C."/>
            <person name="Litvintseva A."/>
            <person name="Chen Y."/>
            <person name="Heitman J."/>
            <person name="Sun S."/>
            <person name="Springer D."/>
            <person name="Dromer F."/>
            <person name="Young S.K."/>
            <person name="Zeng Q."/>
            <person name="Gargeya S."/>
            <person name="Fitzgerald M."/>
            <person name="Abouelleil A."/>
            <person name="Alvarado L."/>
            <person name="Berlin A.M."/>
            <person name="Chapman S.B."/>
            <person name="Dewar J."/>
            <person name="Goldberg J."/>
            <person name="Griggs A."/>
            <person name="Gujja S."/>
            <person name="Hansen M."/>
            <person name="Howarth C."/>
            <person name="Imamovic A."/>
            <person name="Larimer J."/>
            <person name="McCowan C."/>
            <person name="Murphy C."/>
            <person name="Pearson M."/>
            <person name="Priest M."/>
            <person name="Roberts A."/>
            <person name="Saif S."/>
            <person name="Shea T."/>
            <person name="Sykes S."/>
            <person name="Wortman J."/>
            <person name="Nusbaum C."/>
            <person name="Birren B."/>
        </authorList>
    </citation>
    <scope>NUCLEOTIDE SEQUENCE [LARGE SCALE GENOMIC DNA]</scope>
    <source>
        <strain evidence="2 3">BCC8398</strain>
    </source>
</reference>
<dbReference type="EMBL" id="KI669499">
    <property type="protein sequence ID" value="OCF35470.1"/>
    <property type="molecule type" value="Genomic_DNA"/>
</dbReference>
<dbReference type="STRING" id="1296120.A0A1B9GWQ2"/>
<proteinExistence type="predicted"/>
<gene>
    <name evidence="2" type="ORF">I316_03022</name>
</gene>
<dbReference type="PANTHER" id="PTHR15154">
    <property type="entry name" value="HAMARTIN"/>
    <property type="match status" value="1"/>
</dbReference>
<dbReference type="GO" id="GO:0032007">
    <property type="term" value="P:negative regulation of TOR signaling"/>
    <property type="evidence" value="ECO:0007669"/>
    <property type="project" value="TreeGrafter"/>
</dbReference>
<dbReference type="InterPro" id="IPR007483">
    <property type="entry name" value="Hamartin"/>
</dbReference>
<reference evidence="3" key="2">
    <citation type="submission" date="2013-12" db="EMBL/GenBank/DDBJ databases">
        <title>Evolution of pathogenesis and genome organization in the Tremellales.</title>
        <authorList>
            <person name="Cuomo C."/>
            <person name="Litvintseva A."/>
            <person name="Heitman J."/>
            <person name="Chen Y."/>
            <person name="Sun S."/>
            <person name="Springer D."/>
            <person name="Dromer F."/>
            <person name="Young S."/>
            <person name="Zeng Q."/>
            <person name="Chapman S."/>
            <person name="Gujja S."/>
            <person name="Saif S."/>
            <person name="Birren B."/>
        </authorList>
    </citation>
    <scope>NUCLEOTIDE SEQUENCE [LARGE SCALE GENOMIC DNA]</scope>
    <source>
        <strain evidence="3">BCC8398</strain>
    </source>
</reference>
<dbReference type="PANTHER" id="PTHR15154:SF2">
    <property type="entry name" value="HAMARTIN"/>
    <property type="match status" value="1"/>
</dbReference>
<dbReference type="Proteomes" id="UP000092666">
    <property type="component" value="Unassembled WGS sequence"/>
</dbReference>